<dbReference type="PROSITE" id="PS50097">
    <property type="entry name" value="BTB"/>
    <property type="match status" value="1"/>
</dbReference>
<gene>
    <name evidence="2" type="ORF">ODALV1_LOCUS27541</name>
</gene>
<accession>A0ABP1RYT2</accession>
<reference evidence="2 3" key="1">
    <citation type="submission" date="2024-08" db="EMBL/GenBank/DDBJ databases">
        <authorList>
            <person name="Cucini C."/>
            <person name="Frati F."/>
        </authorList>
    </citation>
    <scope>NUCLEOTIDE SEQUENCE [LARGE SCALE GENOMIC DNA]</scope>
</reference>
<keyword evidence="3" id="KW-1185">Reference proteome</keyword>
<organism evidence="2 3">
    <name type="scientific">Orchesella dallaii</name>
    <dbReference type="NCBI Taxonomy" id="48710"/>
    <lineage>
        <taxon>Eukaryota</taxon>
        <taxon>Metazoa</taxon>
        <taxon>Ecdysozoa</taxon>
        <taxon>Arthropoda</taxon>
        <taxon>Hexapoda</taxon>
        <taxon>Collembola</taxon>
        <taxon>Entomobryomorpha</taxon>
        <taxon>Entomobryoidea</taxon>
        <taxon>Orchesellidae</taxon>
        <taxon>Orchesellinae</taxon>
        <taxon>Orchesella</taxon>
    </lineage>
</organism>
<name>A0ABP1RYT2_9HEXA</name>
<sequence length="306" mass="35522">MSVFFARRKTFLTYTYEHPIDRPKYRPAPNTIWKVGLTKLCILQSLVENPNNLILRSNLWPVWPKLDEFLKKKGRGVALTNFTPQENSEFQQAIRSGRGKITIEIRFGGRRLIPPTTTEMPFQPIPTTSFARKLLEEQIQTDVHLVALNGDMFPCHKGFLAANSTWFHHLFQSRPEEKIWKFRMTKEGLAAFLKYIYYADTDDPKNNLKIGMELLKIGRTYKIASMEKGMMDLLLEVPTTAFSWEIASELFYFTRKEEGFETLRNKALELMKLNYVEVSESETLQGILGGEDLDTKKELDLIGFHK</sequence>
<feature type="domain" description="BTB" evidence="1">
    <location>
        <begin position="141"/>
        <end position="205"/>
    </location>
</feature>
<evidence type="ECO:0000259" key="1">
    <source>
        <dbReference type="PROSITE" id="PS50097"/>
    </source>
</evidence>
<dbReference type="Gene3D" id="3.30.710.10">
    <property type="entry name" value="Potassium Channel Kv1.1, Chain A"/>
    <property type="match status" value="1"/>
</dbReference>
<dbReference type="InterPro" id="IPR000210">
    <property type="entry name" value="BTB/POZ_dom"/>
</dbReference>
<dbReference type="CDD" id="cd18186">
    <property type="entry name" value="BTB_POZ_ZBTB_KLHL-like"/>
    <property type="match status" value="1"/>
</dbReference>
<dbReference type="Pfam" id="PF00651">
    <property type="entry name" value="BTB"/>
    <property type="match status" value="1"/>
</dbReference>
<comment type="caution">
    <text evidence="2">The sequence shown here is derived from an EMBL/GenBank/DDBJ whole genome shotgun (WGS) entry which is preliminary data.</text>
</comment>
<dbReference type="Proteomes" id="UP001642540">
    <property type="component" value="Unassembled WGS sequence"/>
</dbReference>
<dbReference type="InterPro" id="IPR011333">
    <property type="entry name" value="SKP1/BTB/POZ_sf"/>
</dbReference>
<dbReference type="EMBL" id="CAXLJM020000124">
    <property type="protein sequence ID" value="CAL8138806.1"/>
    <property type="molecule type" value="Genomic_DNA"/>
</dbReference>
<evidence type="ECO:0000313" key="2">
    <source>
        <dbReference type="EMBL" id="CAL8138806.1"/>
    </source>
</evidence>
<proteinExistence type="predicted"/>
<evidence type="ECO:0000313" key="3">
    <source>
        <dbReference type="Proteomes" id="UP001642540"/>
    </source>
</evidence>
<protein>
    <recommendedName>
        <fullName evidence="1">BTB domain-containing protein</fullName>
    </recommendedName>
</protein>
<dbReference type="SUPFAM" id="SSF54695">
    <property type="entry name" value="POZ domain"/>
    <property type="match status" value="1"/>
</dbReference>